<name>A0A401JAJ9_9PROT</name>
<evidence type="ECO:0000259" key="1">
    <source>
        <dbReference type="PROSITE" id="PS50146"/>
    </source>
</evidence>
<dbReference type="Gene3D" id="3.40.50.10330">
    <property type="entry name" value="Probable inorganic polyphosphate/atp-NAD kinase, domain 1"/>
    <property type="match status" value="1"/>
</dbReference>
<dbReference type="InterPro" id="IPR001206">
    <property type="entry name" value="Diacylglycerol_kinase_cat_dom"/>
</dbReference>
<feature type="domain" description="DAGKc" evidence="1">
    <location>
        <begin position="7"/>
        <end position="140"/>
    </location>
</feature>
<gene>
    <name evidence="2" type="ORF">SFMTTN_0503</name>
</gene>
<dbReference type="SMART" id="SM00046">
    <property type="entry name" value="DAGKc"/>
    <property type="match status" value="1"/>
</dbReference>
<sequence length="320" mass="35129">MIPVSVDPNAPLFIVLNVGSGNHDTAKTRAIIEEILTHAGREHHISMVEDPARLHDLARQTVEKAKPRGGVVVAAGGDGTLNAVAQATLPSGCPFGVLPQGTFNYFSRTHGIPSDTAEAARLLLTARAHPVQVGLVNDRVFLVNASMGLYPQLLENREAYKQQFGRSRLVAFWAGFISLLREHRQLRLRIEYRGETRVVRTPTLFVGNNRLQLEQIGIPQAYLLEQGQLAAISLRPVGTLAMLWLLLRGAFGQLGEADSVSHFAFKHISVTPALPYGSRRVKIATDGEIEWLQAPIEFRVAPEFLFLLKPEPDLSVSGQS</sequence>
<dbReference type="InterPro" id="IPR016064">
    <property type="entry name" value="NAD/diacylglycerol_kinase_sf"/>
</dbReference>
<dbReference type="SUPFAM" id="SSF111331">
    <property type="entry name" value="NAD kinase/diacylglycerol kinase-like"/>
    <property type="match status" value="1"/>
</dbReference>
<organism evidence="2 3">
    <name type="scientific">Sulfuriferula multivorans</name>
    <dbReference type="NCBI Taxonomy" id="1559896"/>
    <lineage>
        <taxon>Bacteria</taxon>
        <taxon>Pseudomonadati</taxon>
        <taxon>Pseudomonadota</taxon>
        <taxon>Betaproteobacteria</taxon>
        <taxon>Nitrosomonadales</taxon>
        <taxon>Sulfuricellaceae</taxon>
        <taxon>Sulfuriferula</taxon>
    </lineage>
</organism>
<dbReference type="RefSeq" id="WP_124703533.1">
    <property type="nucleotide sequence ID" value="NZ_BGOW01000002.1"/>
</dbReference>
<keyword evidence="3" id="KW-1185">Reference proteome</keyword>
<evidence type="ECO:0000313" key="3">
    <source>
        <dbReference type="Proteomes" id="UP000286806"/>
    </source>
</evidence>
<dbReference type="AlphaFoldDB" id="A0A401JAJ9"/>
<dbReference type="InterPro" id="IPR017438">
    <property type="entry name" value="ATP-NAD_kinase_N"/>
</dbReference>
<accession>A0A401JAJ9</accession>
<dbReference type="InterPro" id="IPR050187">
    <property type="entry name" value="Lipid_Phosphate_FormReg"/>
</dbReference>
<dbReference type="Gene3D" id="2.60.200.40">
    <property type="match status" value="1"/>
</dbReference>
<dbReference type="Proteomes" id="UP000286806">
    <property type="component" value="Unassembled WGS sequence"/>
</dbReference>
<dbReference type="GO" id="GO:0016301">
    <property type="term" value="F:kinase activity"/>
    <property type="evidence" value="ECO:0007669"/>
    <property type="project" value="InterPro"/>
</dbReference>
<comment type="caution">
    <text evidence="2">The sequence shown here is derived from an EMBL/GenBank/DDBJ whole genome shotgun (WGS) entry which is preliminary data.</text>
</comment>
<protein>
    <submittedName>
        <fullName evidence="2">Transcription regulator</fullName>
    </submittedName>
</protein>
<dbReference type="Pfam" id="PF00781">
    <property type="entry name" value="DAGK_cat"/>
    <property type="match status" value="1"/>
</dbReference>
<proteinExistence type="predicted"/>
<dbReference type="PROSITE" id="PS50146">
    <property type="entry name" value="DAGK"/>
    <property type="match status" value="1"/>
</dbReference>
<reference evidence="2 3" key="1">
    <citation type="journal article" date="2019" name="Front. Microbiol.">
        <title>Genomes of Neutrophilic Sulfur-Oxidizing Chemolithoautotrophs Representing 9 Proteobacterial Species From 8 Genera.</title>
        <authorList>
            <person name="Watanabe T."/>
            <person name="Kojima H."/>
            <person name="Umezawa K."/>
            <person name="Hori C."/>
            <person name="Takasuka T.E."/>
            <person name="Kato Y."/>
            <person name="Fukui M."/>
        </authorList>
    </citation>
    <scope>NUCLEOTIDE SEQUENCE [LARGE SCALE GENOMIC DNA]</scope>
    <source>
        <strain evidence="2 3">TTN</strain>
    </source>
</reference>
<dbReference type="OrthoDB" id="142078at2"/>
<evidence type="ECO:0000313" key="2">
    <source>
        <dbReference type="EMBL" id="GBL44702.1"/>
    </source>
</evidence>
<dbReference type="PANTHER" id="PTHR12358">
    <property type="entry name" value="SPHINGOSINE KINASE"/>
    <property type="match status" value="1"/>
</dbReference>
<dbReference type="EMBL" id="BGOW01000002">
    <property type="protein sequence ID" value="GBL44702.1"/>
    <property type="molecule type" value="Genomic_DNA"/>
</dbReference>
<dbReference type="PANTHER" id="PTHR12358:SF54">
    <property type="entry name" value="SPHINGOSINE KINASE RELATED PROTEIN"/>
    <property type="match status" value="1"/>
</dbReference>